<evidence type="ECO:0000313" key="2">
    <source>
        <dbReference type="Proteomes" id="UP001059844"/>
    </source>
</evidence>
<dbReference type="RefSeq" id="WP_256552160.1">
    <property type="nucleotide sequence ID" value="NZ_CP101751.1"/>
</dbReference>
<name>A0ABY5IVV4_9FLAO</name>
<gene>
    <name evidence="1" type="ORF">NOX80_04670</name>
</gene>
<proteinExistence type="predicted"/>
<keyword evidence="2" id="KW-1185">Reference proteome</keyword>
<sequence>MEKHINKLISDPGINFEEYIKKNKFNLRELLGYVLEYYGGSSSDLFFLKLFGNVSKLTKNDWQNIFNEMRYNKLLAEESFVDFYMSYTKLSPSHNIFEFLNFSKKPKSNISESFDIRKKIVYKSCNLTENEIIKIESFNGELW</sequence>
<accession>A0ABY5IVV4</accession>
<protein>
    <submittedName>
        <fullName evidence="1">Uncharacterized protein</fullName>
    </submittedName>
</protein>
<dbReference type="Proteomes" id="UP001059844">
    <property type="component" value="Chromosome"/>
</dbReference>
<evidence type="ECO:0000313" key="1">
    <source>
        <dbReference type="EMBL" id="UUC46496.1"/>
    </source>
</evidence>
<dbReference type="EMBL" id="CP101751">
    <property type="protein sequence ID" value="UUC46496.1"/>
    <property type="molecule type" value="Genomic_DNA"/>
</dbReference>
<reference evidence="1" key="1">
    <citation type="submission" date="2022-07" db="EMBL/GenBank/DDBJ databases">
        <title>Isolation, identification, and degradation of a PFOSA degrading strain from sewage treatment plant.</title>
        <authorList>
            <person name="Zhang L."/>
            <person name="Huo Y."/>
        </authorList>
    </citation>
    <scope>NUCLEOTIDE SEQUENCE</scope>
    <source>
        <strain evidence="1">C1</strain>
    </source>
</reference>
<organism evidence="1 2">
    <name type="scientific">Flavobacterium cerinum</name>
    <dbReference type="NCBI Taxonomy" id="2502784"/>
    <lineage>
        <taxon>Bacteria</taxon>
        <taxon>Pseudomonadati</taxon>
        <taxon>Bacteroidota</taxon>
        <taxon>Flavobacteriia</taxon>
        <taxon>Flavobacteriales</taxon>
        <taxon>Flavobacteriaceae</taxon>
        <taxon>Flavobacterium</taxon>
    </lineage>
</organism>